<dbReference type="Gene3D" id="3.40.462.20">
    <property type="match status" value="1"/>
</dbReference>
<evidence type="ECO:0000313" key="8">
    <source>
        <dbReference type="EMBL" id="KAI1874413.1"/>
    </source>
</evidence>
<comment type="cofactor">
    <cofactor evidence="1">
        <name>FAD</name>
        <dbReference type="ChEBI" id="CHEBI:57692"/>
    </cofactor>
</comment>
<accession>A0A9P9WQ70</accession>
<keyword evidence="5" id="KW-0560">Oxidoreductase</keyword>
<dbReference type="GO" id="GO:0016491">
    <property type="term" value="F:oxidoreductase activity"/>
    <property type="evidence" value="ECO:0007669"/>
    <property type="project" value="UniProtKB-KW"/>
</dbReference>
<name>A0A9P9WQ70_9PEZI</name>
<dbReference type="Pfam" id="PF01565">
    <property type="entry name" value="FAD_binding_4"/>
    <property type="match status" value="1"/>
</dbReference>
<dbReference type="AlphaFoldDB" id="A0A9P9WQ70"/>
<sequence length="495" mass="53105">MWFSLPALLAGLALPGVHAAALSRSDIQTVFSGAQWSSAGTIVSFPGSDSFTNATERWSVFHQPTYAASVSPATEADVAKAVTLATSHRIPFLATGGRHGYTTTLGELHNGLAIDLGQLNTVNIDKSTGVMTIGGAVRFSDIYNPVFEAGYEIQTGTCSCPGMVGVTLGGGVGPWAGVHGLDIDALLSLRVVTANGTVIDVSDNSNPDLFWAMRGAGANFGVVTSATYQLQPLVNDGQIWVAEAILTPDLFSNYFKLVETYDGGNLKPEMAIIQAGVYDDAAGFVIAVTWSYLGPEDKANEFFKPLLDLNPIVLGIQNYQWNNVIQSVSGGSDAQRCIDGAINSIYTIDAKNFSAATYETAYAELGAFYEAHPEARGSTIQISIFPNQAALAVPDDRTAYPWRETKAYIDLIFTWTGTNQSLEKTTDALGRQWRSTFAATSGYPGLAAYVNSAHGDESLESRYGANKLPRLAALKKTWDPNNVFRFNNKLPTKYP</sequence>
<dbReference type="PANTHER" id="PTHR42973:SF9">
    <property type="entry name" value="FAD-BINDING PCMH-TYPE DOMAIN-CONTAINING PROTEIN-RELATED"/>
    <property type="match status" value="1"/>
</dbReference>
<evidence type="ECO:0000256" key="2">
    <source>
        <dbReference type="ARBA" id="ARBA00005466"/>
    </source>
</evidence>
<dbReference type="GO" id="GO:0071949">
    <property type="term" value="F:FAD binding"/>
    <property type="evidence" value="ECO:0007669"/>
    <property type="project" value="InterPro"/>
</dbReference>
<keyword evidence="9" id="KW-1185">Reference proteome</keyword>
<dbReference type="PROSITE" id="PS51387">
    <property type="entry name" value="FAD_PCMH"/>
    <property type="match status" value="1"/>
</dbReference>
<feature type="domain" description="FAD-binding PCMH-type" evidence="7">
    <location>
        <begin position="62"/>
        <end position="233"/>
    </location>
</feature>
<evidence type="ECO:0000313" key="9">
    <source>
        <dbReference type="Proteomes" id="UP000829685"/>
    </source>
</evidence>
<keyword evidence="6" id="KW-0732">Signal</keyword>
<organism evidence="8 9">
    <name type="scientific">Neoarthrinium moseri</name>
    <dbReference type="NCBI Taxonomy" id="1658444"/>
    <lineage>
        <taxon>Eukaryota</taxon>
        <taxon>Fungi</taxon>
        <taxon>Dikarya</taxon>
        <taxon>Ascomycota</taxon>
        <taxon>Pezizomycotina</taxon>
        <taxon>Sordariomycetes</taxon>
        <taxon>Xylariomycetidae</taxon>
        <taxon>Amphisphaeriales</taxon>
        <taxon>Apiosporaceae</taxon>
        <taxon>Neoarthrinium</taxon>
    </lineage>
</organism>
<dbReference type="PANTHER" id="PTHR42973">
    <property type="entry name" value="BINDING OXIDOREDUCTASE, PUTATIVE (AFU_ORTHOLOGUE AFUA_1G17690)-RELATED"/>
    <property type="match status" value="1"/>
</dbReference>
<gene>
    <name evidence="8" type="ORF">JX265_004621</name>
</gene>
<protein>
    <recommendedName>
        <fullName evidence="7">FAD-binding PCMH-type domain-containing protein</fullName>
    </recommendedName>
</protein>
<dbReference type="SUPFAM" id="SSF56176">
    <property type="entry name" value="FAD-binding/transporter-associated domain-like"/>
    <property type="match status" value="1"/>
</dbReference>
<dbReference type="EMBL" id="JAFIMR010000009">
    <property type="protein sequence ID" value="KAI1874413.1"/>
    <property type="molecule type" value="Genomic_DNA"/>
</dbReference>
<feature type="signal peptide" evidence="6">
    <location>
        <begin position="1"/>
        <end position="19"/>
    </location>
</feature>
<comment type="similarity">
    <text evidence="2">Belongs to the oxygen-dependent FAD-linked oxidoreductase family.</text>
</comment>
<feature type="chain" id="PRO_5040317988" description="FAD-binding PCMH-type domain-containing protein" evidence="6">
    <location>
        <begin position="20"/>
        <end position="495"/>
    </location>
</feature>
<dbReference type="OrthoDB" id="415825at2759"/>
<dbReference type="Proteomes" id="UP000829685">
    <property type="component" value="Unassembled WGS sequence"/>
</dbReference>
<evidence type="ECO:0000256" key="5">
    <source>
        <dbReference type="ARBA" id="ARBA00023002"/>
    </source>
</evidence>
<dbReference type="InterPro" id="IPR016169">
    <property type="entry name" value="FAD-bd_PCMH_sub2"/>
</dbReference>
<comment type="caution">
    <text evidence="8">The sequence shown here is derived from an EMBL/GenBank/DDBJ whole genome shotgun (WGS) entry which is preliminary data.</text>
</comment>
<reference evidence="8" key="1">
    <citation type="submission" date="2021-03" db="EMBL/GenBank/DDBJ databases">
        <title>Revisited historic fungal species revealed as producer of novel bioactive compounds through whole genome sequencing and comparative genomics.</title>
        <authorList>
            <person name="Vignolle G.A."/>
            <person name="Hochenegger N."/>
            <person name="Mach R.L."/>
            <person name="Mach-Aigner A.R."/>
            <person name="Javad Rahimi M."/>
            <person name="Salim K.A."/>
            <person name="Chan C.M."/>
            <person name="Lim L.B.L."/>
            <person name="Cai F."/>
            <person name="Druzhinina I.S."/>
            <person name="U'Ren J.M."/>
            <person name="Derntl C."/>
        </authorList>
    </citation>
    <scope>NUCLEOTIDE SEQUENCE</scope>
    <source>
        <strain evidence="8">TUCIM 5799</strain>
    </source>
</reference>
<keyword evidence="4" id="KW-0274">FAD</keyword>
<dbReference type="InterPro" id="IPR012951">
    <property type="entry name" value="BBE"/>
</dbReference>
<dbReference type="InterPro" id="IPR050416">
    <property type="entry name" value="FAD-linked_Oxidoreductase"/>
</dbReference>
<evidence type="ECO:0000259" key="7">
    <source>
        <dbReference type="PROSITE" id="PS51387"/>
    </source>
</evidence>
<dbReference type="Pfam" id="PF08031">
    <property type="entry name" value="BBE"/>
    <property type="match status" value="1"/>
</dbReference>
<evidence type="ECO:0000256" key="1">
    <source>
        <dbReference type="ARBA" id="ARBA00001974"/>
    </source>
</evidence>
<proteinExistence type="inferred from homology"/>
<dbReference type="Gene3D" id="3.30.465.10">
    <property type="match status" value="1"/>
</dbReference>
<dbReference type="InterPro" id="IPR006094">
    <property type="entry name" value="Oxid_FAD_bind_N"/>
</dbReference>
<dbReference type="InterPro" id="IPR016166">
    <property type="entry name" value="FAD-bd_PCMH"/>
</dbReference>
<evidence type="ECO:0000256" key="3">
    <source>
        <dbReference type="ARBA" id="ARBA00022630"/>
    </source>
</evidence>
<keyword evidence="3" id="KW-0285">Flavoprotein</keyword>
<dbReference type="InterPro" id="IPR036318">
    <property type="entry name" value="FAD-bd_PCMH-like_sf"/>
</dbReference>
<evidence type="ECO:0000256" key="4">
    <source>
        <dbReference type="ARBA" id="ARBA00022827"/>
    </source>
</evidence>
<evidence type="ECO:0000256" key="6">
    <source>
        <dbReference type="SAM" id="SignalP"/>
    </source>
</evidence>